<reference evidence="1 2" key="1">
    <citation type="journal article" date="2018" name="Front. Plant Sci.">
        <title>Red Clover (Trifolium pratense) and Zigzag Clover (T. medium) - A Picture of Genomic Similarities and Differences.</title>
        <authorList>
            <person name="Dluhosova J."/>
            <person name="Istvanek J."/>
            <person name="Nedelnik J."/>
            <person name="Repkova J."/>
        </authorList>
    </citation>
    <scope>NUCLEOTIDE SEQUENCE [LARGE SCALE GENOMIC DNA]</scope>
    <source>
        <strain evidence="2">cv. 10/8</strain>
        <tissue evidence="1">Leaf</tissue>
    </source>
</reference>
<dbReference type="InterPro" id="IPR021109">
    <property type="entry name" value="Peptidase_aspartic_dom_sf"/>
</dbReference>
<name>A0A392SRE6_9FABA</name>
<dbReference type="AlphaFoldDB" id="A0A392SRE6"/>
<feature type="non-terminal residue" evidence="1">
    <location>
        <position position="83"/>
    </location>
</feature>
<dbReference type="Proteomes" id="UP000265520">
    <property type="component" value="Unassembled WGS sequence"/>
</dbReference>
<comment type="caution">
    <text evidence="1">The sequence shown here is derived from an EMBL/GenBank/DDBJ whole genome shotgun (WGS) entry which is preliminary data.</text>
</comment>
<accession>A0A392SRE6</accession>
<dbReference type="EMBL" id="LXQA010431782">
    <property type="protein sequence ID" value="MCI51433.1"/>
    <property type="molecule type" value="Genomic_DNA"/>
</dbReference>
<dbReference type="PANTHER" id="PTHR33067">
    <property type="entry name" value="RNA-DIRECTED DNA POLYMERASE-RELATED"/>
    <property type="match status" value="1"/>
</dbReference>
<evidence type="ECO:0000313" key="1">
    <source>
        <dbReference type="EMBL" id="MCI51433.1"/>
    </source>
</evidence>
<proteinExistence type="predicted"/>
<sequence>MDIREDVDIPILLGRPFLATAGAIIDVKRRKLTFEVGDEKIEFMLSQFMKSPTFQNSCCRLGIVEGHVDKPPSEQVPPDILKP</sequence>
<keyword evidence="2" id="KW-1185">Reference proteome</keyword>
<protein>
    <submittedName>
        <fullName evidence="1">Uncharacterized protein</fullName>
    </submittedName>
</protein>
<dbReference type="PANTHER" id="PTHR33067:SF31">
    <property type="entry name" value="RNA-DIRECTED DNA POLYMERASE"/>
    <property type="match status" value="1"/>
</dbReference>
<dbReference type="Gene3D" id="2.40.70.10">
    <property type="entry name" value="Acid Proteases"/>
    <property type="match status" value="1"/>
</dbReference>
<organism evidence="1 2">
    <name type="scientific">Trifolium medium</name>
    <dbReference type="NCBI Taxonomy" id="97028"/>
    <lineage>
        <taxon>Eukaryota</taxon>
        <taxon>Viridiplantae</taxon>
        <taxon>Streptophyta</taxon>
        <taxon>Embryophyta</taxon>
        <taxon>Tracheophyta</taxon>
        <taxon>Spermatophyta</taxon>
        <taxon>Magnoliopsida</taxon>
        <taxon>eudicotyledons</taxon>
        <taxon>Gunneridae</taxon>
        <taxon>Pentapetalae</taxon>
        <taxon>rosids</taxon>
        <taxon>fabids</taxon>
        <taxon>Fabales</taxon>
        <taxon>Fabaceae</taxon>
        <taxon>Papilionoideae</taxon>
        <taxon>50 kb inversion clade</taxon>
        <taxon>NPAAA clade</taxon>
        <taxon>Hologalegina</taxon>
        <taxon>IRL clade</taxon>
        <taxon>Trifolieae</taxon>
        <taxon>Trifolium</taxon>
    </lineage>
</organism>
<evidence type="ECO:0000313" key="2">
    <source>
        <dbReference type="Proteomes" id="UP000265520"/>
    </source>
</evidence>